<sequence length="231" mass="26561">MNTQAAPKPKYDNPNPGWWRRRYPKVEVIYTKQTDDNEAYTVFANGEQLKKVSKHTHKRYEESTNQWFGFLNWAFGAACFLFAQGVQGTPNPPLNAFISLVWMFLLYLYQKENKFPRLLLDESAIDPPCDKATREKRKKSLSQALTSKYLGNFVIVWRAPFFLIGYSYLVFIALLAFGPIQNAEFFGTRLSRLFLPDSCACIVKPEVPVIKNPPAPSATKPFDPQHWTGPR</sequence>
<evidence type="ECO:0000256" key="1">
    <source>
        <dbReference type="SAM" id="Phobius"/>
    </source>
</evidence>
<organism evidence="2 3">
    <name type="scientific">Duganella vulcania</name>
    <dbReference type="NCBI Taxonomy" id="2692166"/>
    <lineage>
        <taxon>Bacteria</taxon>
        <taxon>Pseudomonadati</taxon>
        <taxon>Pseudomonadota</taxon>
        <taxon>Betaproteobacteria</taxon>
        <taxon>Burkholderiales</taxon>
        <taxon>Oxalobacteraceae</taxon>
        <taxon>Telluria group</taxon>
        <taxon>Duganella</taxon>
    </lineage>
</organism>
<dbReference type="AlphaFoldDB" id="A0A845HGG8"/>
<keyword evidence="1" id="KW-0472">Membrane</keyword>
<dbReference type="Proteomes" id="UP000484875">
    <property type="component" value="Unassembled WGS sequence"/>
</dbReference>
<evidence type="ECO:0000313" key="3">
    <source>
        <dbReference type="Proteomes" id="UP000484875"/>
    </source>
</evidence>
<dbReference type="EMBL" id="WWCV01000008">
    <property type="protein sequence ID" value="MYN16443.1"/>
    <property type="molecule type" value="Genomic_DNA"/>
</dbReference>
<dbReference type="RefSeq" id="WP_161089156.1">
    <property type="nucleotide sequence ID" value="NZ_WWCV01000008.1"/>
</dbReference>
<protein>
    <submittedName>
        <fullName evidence="2">Uncharacterized protein</fullName>
    </submittedName>
</protein>
<gene>
    <name evidence="2" type="ORF">GTP81_06720</name>
</gene>
<reference evidence="2 3" key="1">
    <citation type="submission" date="2019-12" db="EMBL/GenBank/DDBJ databases">
        <title>Novel species isolated from a subtropical stream in China.</title>
        <authorList>
            <person name="Lu H."/>
        </authorList>
    </citation>
    <scope>NUCLEOTIDE SEQUENCE [LARGE SCALE GENOMIC DNA]</scope>
    <source>
        <strain evidence="2 3">FT107W</strain>
    </source>
</reference>
<keyword evidence="1" id="KW-1133">Transmembrane helix</keyword>
<feature type="transmembrane region" description="Helical" evidence="1">
    <location>
        <begin position="92"/>
        <end position="109"/>
    </location>
</feature>
<feature type="transmembrane region" description="Helical" evidence="1">
    <location>
        <begin position="67"/>
        <end position="86"/>
    </location>
</feature>
<accession>A0A845HGG8</accession>
<name>A0A845HGG8_9BURK</name>
<proteinExistence type="predicted"/>
<comment type="caution">
    <text evidence="2">The sequence shown here is derived from an EMBL/GenBank/DDBJ whole genome shotgun (WGS) entry which is preliminary data.</text>
</comment>
<evidence type="ECO:0000313" key="2">
    <source>
        <dbReference type="EMBL" id="MYN16443.1"/>
    </source>
</evidence>
<feature type="transmembrane region" description="Helical" evidence="1">
    <location>
        <begin position="155"/>
        <end position="177"/>
    </location>
</feature>
<keyword evidence="1" id="KW-0812">Transmembrane</keyword>
<keyword evidence="3" id="KW-1185">Reference proteome</keyword>